<evidence type="ECO:0000256" key="1">
    <source>
        <dbReference type="SAM" id="MobiDB-lite"/>
    </source>
</evidence>
<evidence type="ECO:0000313" key="2">
    <source>
        <dbReference type="EMBL" id="KAL0156634.1"/>
    </source>
</evidence>
<protein>
    <submittedName>
        <fullName evidence="2">Uncharacterized protein</fullName>
    </submittedName>
</protein>
<reference evidence="2 3" key="1">
    <citation type="submission" date="2024-05" db="EMBL/GenBank/DDBJ databases">
        <title>Genome sequencing and assembly of Indian major carp, Cirrhinus mrigala (Hamilton, 1822).</title>
        <authorList>
            <person name="Mohindra V."/>
            <person name="Chowdhury L.M."/>
            <person name="Lal K."/>
            <person name="Jena J.K."/>
        </authorList>
    </citation>
    <scope>NUCLEOTIDE SEQUENCE [LARGE SCALE GENOMIC DNA]</scope>
    <source>
        <strain evidence="2">CM1030</strain>
        <tissue evidence="2">Blood</tissue>
    </source>
</reference>
<feature type="compositionally biased region" description="Polar residues" evidence="1">
    <location>
        <begin position="13"/>
        <end position="22"/>
    </location>
</feature>
<feature type="non-terminal residue" evidence="2">
    <location>
        <position position="1"/>
    </location>
</feature>
<keyword evidence="3" id="KW-1185">Reference proteome</keyword>
<comment type="caution">
    <text evidence="2">The sequence shown here is derived from an EMBL/GenBank/DDBJ whole genome shotgun (WGS) entry which is preliminary data.</text>
</comment>
<proteinExistence type="predicted"/>
<dbReference type="Proteomes" id="UP001529510">
    <property type="component" value="Unassembled WGS sequence"/>
</dbReference>
<dbReference type="AlphaFoldDB" id="A0ABD0N394"/>
<evidence type="ECO:0000313" key="3">
    <source>
        <dbReference type="Proteomes" id="UP001529510"/>
    </source>
</evidence>
<name>A0ABD0N394_CIRMR</name>
<accession>A0ABD0N394</accession>
<dbReference type="EMBL" id="JAMKFB020000024">
    <property type="protein sequence ID" value="KAL0156634.1"/>
    <property type="molecule type" value="Genomic_DNA"/>
</dbReference>
<organism evidence="2 3">
    <name type="scientific">Cirrhinus mrigala</name>
    <name type="common">Mrigala</name>
    <dbReference type="NCBI Taxonomy" id="683832"/>
    <lineage>
        <taxon>Eukaryota</taxon>
        <taxon>Metazoa</taxon>
        <taxon>Chordata</taxon>
        <taxon>Craniata</taxon>
        <taxon>Vertebrata</taxon>
        <taxon>Euteleostomi</taxon>
        <taxon>Actinopterygii</taxon>
        <taxon>Neopterygii</taxon>
        <taxon>Teleostei</taxon>
        <taxon>Ostariophysi</taxon>
        <taxon>Cypriniformes</taxon>
        <taxon>Cyprinidae</taxon>
        <taxon>Labeoninae</taxon>
        <taxon>Labeonini</taxon>
        <taxon>Cirrhinus</taxon>
    </lineage>
</organism>
<feature type="non-terminal residue" evidence="2">
    <location>
        <position position="63"/>
    </location>
</feature>
<sequence>THSLTHLDRVPSDQWQKQGSSDMAASKPWTLVFGETVIRMLQCRLKALRRQFQRQPERFPCRT</sequence>
<feature type="compositionally biased region" description="Basic and acidic residues" evidence="1">
    <location>
        <begin position="1"/>
        <end position="11"/>
    </location>
</feature>
<feature type="region of interest" description="Disordered" evidence="1">
    <location>
        <begin position="1"/>
        <end position="22"/>
    </location>
</feature>
<gene>
    <name evidence="2" type="ORF">M9458_047880</name>
</gene>